<keyword evidence="7" id="KW-0349">Heme</keyword>
<evidence type="ECO:0000313" key="17">
    <source>
        <dbReference type="EMBL" id="ONF66319.1"/>
    </source>
</evidence>
<dbReference type="InterPro" id="IPR006067">
    <property type="entry name" value="NO2/SO3_Rdtase_4Fe4S_dom"/>
</dbReference>
<evidence type="ECO:0000313" key="18">
    <source>
        <dbReference type="Proteomes" id="UP000076660"/>
    </source>
</evidence>
<keyword evidence="11" id="KW-0408">Iron</keyword>
<dbReference type="PANTHER" id="PTHR32439">
    <property type="entry name" value="FERREDOXIN--NITRITE REDUCTASE, CHLOROPLASTIC"/>
    <property type="match status" value="1"/>
</dbReference>
<sequence length="564" mass="62218">MSSPTRETPARTPRVKQKRGEGQWALGYREPLNPNERSKKDDNPLNVRARIENIYARGGFDSIDPGDLRGRFRWFGLYTQRKPGIDGGRTATLEPEELDDRYFMLRVRLDGGALTTEQLAVLAEISQTHARDTADITDRQNIQYHWIQIEDVPTIWAKLEKAGMTTMEACGDSPRVILGSPVAGIAADEIIDGTPAIDEIKRRYIGDPRYSNLPRKFKTAVSGQQDVAHEINDVAFVGVNHPEHGPGFDVWVGGGLSTNPMIGQRLGAWVSLDEVPDVWEGVISVFRDYGYRRLRARARIKFLVKDWGAAKFRQVLEDEYLKRKLTDGPAPEVPATQIDHVGVHPQIDGRFYVGAAPVAGRVSGATLLAVAKAAERAGSNRVRLTPHQKLVVLDVPEAEVNGLKTELADLGLQTEPSPWRRGIMACTGLEFCKLAIVETKARAIELVTDLEKRLADIQAEIENPVTVHLNGCPNSCARVQTADIGLKGQIVTDEDGNQVEGFQVHLGGGLGLDAGFGRKLRGHKVTAAELTAYVERVVRAYIAGREPGERFAQWVLRADEGVLQ</sequence>
<evidence type="ECO:0000256" key="3">
    <source>
        <dbReference type="ARBA" id="ARBA00003247"/>
    </source>
</evidence>
<accession>A0A1W2LQP2</accession>
<comment type="catalytic activity">
    <reaction evidence="13">
        <text>hydrogen sulfide + 6 oxidized [2Fe-2S]-[ferredoxin] + 3 H2O = sulfite + 6 reduced [2Fe-2S]-[ferredoxin] + 7 H(+)</text>
        <dbReference type="Rhea" id="RHEA:23132"/>
        <dbReference type="Rhea" id="RHEA-COMP:10000"/>
        <dbReference type="Rhea" id="RHEA-COMP:10001"/>
        <dbReference type="ChEBI" id="CHEBI:15377"/>
        <dbReference type="ChEBI" id="CHEBI:15378"/>
        <dbReference type="ChEBI" id="CHEBI:17359"/>
        <dbReference type="ChEBI" id="CHEBI:29919"/>
        <dbReference type="ChEBI" id="CHEBI:33737"/>
        <dbReference type="ChEBI" id="CHEBI:33738"/>
        <dbReference type="EC" id="1.8.7.1"/>
    </reaction>
</comment>
<dbReference type="InterPro" id="IPR051329">
    <property type="entry name" value="NIR_SIR_4Fe-4S"/>
</dbReference>
<dbReference type="PANTHER" id="PTHR32439:SF0">
    <property type="entry name" value="FERREDOXIN--NITRITE REDUCTASE, CHLOROPLASTIC"/>
    <property type="match status" value="1"/>
</dbReference>
<dbReference type="FunFam" id="3.30.413.10:FF:000013">
    <property type="entry name" value="Sulfite reductase [ferredoxin]"/>
    <property type="match status" value="1"/>
</dbReference>
<dbReference type="OrthoDB" id="3189055at2"/>
<evidence type="ECO:0000256" key="7">
    <source>
        <dbReference type="ARBA" id="ARBA00022617"/>
    </source>
</evidence>
<evidence type="ECO:0000256" key="10">
    <source>
        <dbReference type="ARBA" id="ARBA00023002"/>
    </source>
</evidence>
<comment type="caution">
    <text evidence="17">The sequence shown here is derived from an EMBL/GenBank/DDBJ whole genome shotgun (WGS) entry which is preliminary data.</text>
</comment>
<evidence type="ECO:0000256" key="9">
    <source>
        <dbReference type="ARBA" id="ARBA00022784"/>
    </source>
</evidence>
<proteinExistence type="inferred from homology"/>
<evidence type="ECO:0000256" key="8">
    <source>
        <dbReference type="ARBA" id="ARBA00022723"/>
    </source>
</evidence>
<dbReference type="GO" id="GO:0020037">
    <property type="term" value="F:heme binding"/>
    <property type="evidence" value="ECO:0007669"/>
    <property type="project" value="InterPro"/>
</dbReference>
<dbReference type="Gene3D" id="3.90.480.20">
    <property type="match status" value="1"/>
</dbReference>
<dbReference type="InterPro" id="IPR006066">
    <property type="entry name" value="NO2/SO3_Rdtase_FeS/sirohaem_BS"/>
</dbReference>
<evidence type="ECO:0000256" key="1">
    <source>
        <dbReference type="ARBA" id="ARBA00001929"/>
    </source>
</evidence>
<evidence type="ECO:0000256" key="5">
    <source>
        <dbReference type="ARBA" id="ARBA00012353"/>
    </source>
</evidence>
<evidence type="ECO:0000256" key="13">
    <source>
        <dbReference type="ARBA" id="ARBA00049518"/>
    </source>
</evidence>
<comment type="cofactor">
    <cofactor evidence="2">
        <name>[4Fe-4S] cluster</name>
        <dbReference type="ChEBI" id="CHEBI:49883"/>
    </cofactor>
</comment>
<dbReference type="Pfam" id="PF03460">
    <property type="entry name" value="NIR_SIR_ferr"/>
    <property type="match status" value="2"/>
</dbReference>
<evidence type="ECO:0000256" key="2">
    <source>
        <dbReference type="ARBA" id="ARBA00001966"/>
    </source>
</evidence>
<evidence type="ECO:0000256" key="12">
    <source>
        <dbReference type="ARBA" id="ARBA00023014"/>
    </source>
</evidence>
<dbReference type="EMBL" id="LQMT02000023">
    <property type="protein sequence ID" value="ONF66319.1"/>
    <property type="molecule type" value="Genomic_DNA"/>
</dbReference>
<dbReference type="Gene3D" id="3.30.413.10">
    <property type="entry name" value="Sulfite Reductase Hemoprotein, domain 1"/>
    <property type="match status" value="2"/>
</dbReference>
<dbReference type="FunFam" id="3.30.413.10:FF:000009">
    <property type="entry name" value="Sulfite reductase [ferredoxin]"/>
    <property type="match status" value="1"/>
</dbReference>
<dbReference type="InterPro" id="IPR036136">
    <property type="entry name" value="Nit/Sulf_reduc_fer-like_dom_sf"/>
</dbReference>
<dbReference type="GO" id="GO:0046872">
    <property type="term" value="F:metal ion binding"/>
    <property type="evidence" value="ECO:0007669"/>
    <property type="project" value="UniProtKB-KW"/>
</dbReference>
<evidence type="ECO:0000259" key="15">
    <source>
        <dbReference type="Pfam" id="PF01077"/>
    </source>
</evidence>
<evidence type="ECO:0000256" key="4">
    <source>
        <dbReference type="ARBA" id="ARBA00010429"/>
    </source>
</evidence>
<feature type="domain" description="Nitrite/sulphite reductase 4Fe-4S" evidence="15">
    <location>
        <begin position="421"/>
        <end position="558"/>
    </location>
</feature>
<protein>
    <recommendedName>
        <fullName evidence="5">assimilatory sulfite reductase (ferredoxin)</fullName>
        <ecNumber evidence="5">1.8.7.1</ecNumber>
    </recommendedName>
</protein>
<dbReference type="AlphaFoldDB" id="A0A1W2LQP2"/>
<keyword evidence="6" id="KW-0004">4Fe-4S</keyword>
<name>A0A1W2LQP2_9PSEU</name>
<evidence type="ECO:0000256" key="6">
    <source>
        <dbReference type="ARBA" id="ARBA00022485"/>
    </source>
</evidence>
<keyword evidence="9" id="KW-0883">Thioether bond</keyword>
<dbReference type="InterPro" id="IPR045854">
    <property type="entry name" value="NO2/SO3_Rdtase_4Fe4S_sf"/>
</dbReference>
<dbReference type="PRINTS" id="PR00397">
    <property type="entry name" value="SIROHAEM"/>
</dbReference>
<dbReference type="SUPFAM" id="SSF55124">
    <property type="entry name" value="Nitrite/Sulfite reductase N-terminal domain-like"/>
    <property type="match status" value="2"/>
</dbReference>
<comment type="cofactor">
    <cofactor evidence="1">
        <name>siroheme</name>
        <dbReference type="ChEBI" id="CHEBI:60052"/>
    </cofactor>
</comment>
<dbReference type="RefSeq" id="WP_063272849.1">
    <property type="nucleotide sequence ID" value="NZ_LQMT02000023.1"/>
</dbReference>
<reference evidence="17 18" key="1">
    <citation type="submission" date="2016-12" db="EMBL/GenBank/DDBJ databases">
        <title>Amycolatopsis keratiniphila subsp. keratiniphila genome sequencing and assembly.</title>
        <authorList>
            <person name="Mayilraj S."/>
            <person name="Kaur N."/>
        </authorList>
    </citation>
    <scope>NUCLEOTIDE SEQUENCE [LARGE SCALE GENOMIC DNA]</scope>
    <source>
        <strain evidence="17 18">DSM 44409</strain>
    </source>
</reference>
<dbReference type="PROSITE" id="PS00365">
    <property type="entry name" value="NIR_SIR"/>
    <property type="match status" value="1"/>
</dbReference>
<keyword evidence="8" id="KW-0479">Metal-binding</keyword>
<evidence type="ECO:0000256" key="14">
    <source>
        <dbReference type="SAM" id="MobiDB-lite"/>
    </source>
</evidence>
<dbReference type="GO" id="GO:0051539">
    <property type="term" value="F:4 iron, 4 sulfur cluster binding"/>
    <property type="evidence" value="ECO:0007669"/>
    <property type="project" value="UniProtKB-KW"/>
</dbReference>
<dbReference type="GO" id="GO:0050311">
    <property type="term" value="F:sulfite reductase (ferredoxin) activity"/>
    <property type="evidence" value="ECO:0007669"/>
    <property type="project" value="UniProtKB-EC"/>
</dbReference>
<gene>
    <name evidence="17" type="ORF">AVR91_0225740</name>
</gene>
<feature type="domain" description="Nitrite/sulphite reductase 4Fe-4S" evidence="15">
    <location>
        <begin position="170"/>
        <end position="324"/>
    </location>
</feature>
<feature type="domain" description="Nitrite/Sulfite reductase ferredoxin-like" evidence="16">
    <location>
        <begin position="99"/>
        <end position="161"/>
    </location>
</feature>
<dbReference type="Proteomes" id="UP000076660">
    <property type="component" value="Unassembled WGS sequence"/>
</dbReference>
<evidence type="ECO:0000256" key="11">
    <source>
        <dbReference type="ARBA" id="ARBA00023004"/>
    </source>
</evidence>
<dbReference type="EC" id="1.8.7.1" evidence="5"/>
<comment type="similarity">
    <text evidence="4">Belongs to the nitrite and sulfite reductase 4Fe-4S domain family.</text>
</comment>
<feature type="domain" description="Nitrite/Sulfite reductase ferredoxin-like" evidence="16">
    <location>
        <begin position="344"/>
        <end position="409"/>
    </location>
</feature>
<feature type="region of interest" description="Disordered" evidence="14">
    <location>
        <begin position="1"/>
        <end position="44"/>
    </location>
</feature>
<dbReference type="Pfam" id="PF01077">
    <property type="entry name" value="NIR_SIR"/>
    <property type="match status" value="2"/>
</dbReference>
<organism evidence="17 18">
    <name type="scientific">Amycolatopsis keratiniphila subsp. keratiniphila</name>
    <dbReference type="NCBI Taxonomy" id="227715"/>
    <lineage>
        <taxon>Bacteria</taxon>
        <taxon>Bacillati</taxon>
        <taxon>Actinomycetota</taxon>
        <taxon>Actinomycetes</taxon>
        <taxon>Pseudonocardiales</taxon>
        <taxon>Pseudonocardiaceae</taxon>
        <taxon>Amycolatopsis</taxon>
        <taxon>Amycolatopsis japonica group</taxon>
    </lineage>
</organism>
<keyword evidence="12" id="KW-0411">Iron-sulfur</keyword>
<dbReference type="SUPFAM" id="SSF56014">
    <property type="entry name" value="Nitrite and sulphite reductase 4Fe-4S domain-like"/>
    <property type="match status" value="2"/>
</dbReference>
<dbReference type="InterPro" id="IPR005117">
    <property type="entry name" value="NiRdtase/SiRdtase_haem-b_fer"/>
</dbReference>
<evidence type="ECO:0000259" key="16">
    <source>
        <dbReference type="Pfam" id="PF03460"/>
    </source>
</evidence>
<comment type="function">
    <text evidence="3">Catalyzes the reduction of sulfite to sulfide, a step in the biosynthesis of sulfur-containing amino acids and cofactors.</text>
</comment>
<keyword evidence="10" id="KW-0560">Oxidoreductase</keyword>